<accession>A5KRH3</accession>
<name>A5KRH3_9FIRM</name>
<gene>
    <name evidence="1" type="ORF">RUMTOR_02865</name>
</gene>
<proteinExistence type="predicted"/>
<protein>
    <submittedName>
        <fullName evidence="1">Putative stage III sporulation protein AD</fullName>
    </submittedName>
</protein>
<sequence>MVGITYIAEFASGICKDAGYQTIAGQIETFAKLTILALGMPVLTALLETVREFLS</sequence>
<organism evidence="1 2">
    <name type="scientific">[Ruminococcus] torques ATCC 27756</name>
    <dbReference type="NCBI Taxonomy" id="411460"/>
    <lineage>
        <taxon>Bacteria</taxon>
        <taxon>Bacillati</taxon>
        <taxon>Bacillota</taxon>
        <taxon>Clostridia</taxon>
        <taxon>Lachnospirales</taxon>
        <taxon>Lachnospiraceae</taxon>
        <taxon>Mediterraneibacter</taxon>
    </lineage>
</organism>
<evidence type="ECO:0000313" key="2">
    <source>
        <dbReference type="Proteomes" id="UP000003577"/>
    </source>
</evidence>
<dbReference type="EMBL" id="AAVP02000037">
    <property type="protein sequence ID" value="EDK22968.1"/>
    <property type="molecule type" value="Genomic_DNA"/>
</dbReference>
<evidence type="ECO:0000313" key="1">
    <source>
        <dbReference type="EMBL" id="EDK22968.1"/>
    </source>
</evidence>
<dbReference type="Pfam" id="PF06686">
    <property type="entry name" value="SpoIIIAC"/>
    <property type="match status" value="1"/>
</dbReference>
<dbReference type="Proteomes" id="UP000003577">
    <property type="component" value="Unassembled WGS sequence"/>
</dbReference>
<dbReference type="InterPro" id="IPR025664">
    <property type="entry name" value="Spore_III_AC/AD"/>
</dbReference>
<comment type="caution">
    <text evidence="1">The sequence shown here is derived from an EMBL/GenBank/DDBJ whole genome shotgun (WGS) entry which is preliminary data.</text>
</comment>
<reference evidence="1 2" key="1">
    <citation type="submission" date="2007-03" db="EMBL/GenBank/DDBJ databases">
        <authorList>
            <person name="Fulton L."/>
            <person name="Clifton S."/>
            <person name="Fulton B."/>
            <person name="Xu J."/>
            <person name="Minx P."/>
            <person name="Pepin K.H."/>
            <person name="Johnson M."/>
            <person name="Thiruvilangam P."/>
            <person name="Bhonagiri V."/>
            <person name="Nash W.E."/>
            <person name="Mardis E.R."/>
            <person name="Wilson R.K."/>
        </authorList>
    </citation>
    <scope>NUCLEOTIDE SEQUENCE [LARGE SCALE GENOMIC DNA]</scope>
    <source>
        <strain evidence="1 2">ATCC 27756</strain>
    </source>
</reference>
<dbReference type="AlphaFoldDB" id="A5KRH3"/>
<reference evidence="1 2" key="2">
    <citation type="submission" date="2007-04" db="EMBL/GenBank/DDBJ databases">
        <title>Draft genome sequence of Ruminococcus torques (ATCC 27756).</title>
        <authorList>
            <person name="Sudarsanam P."/>
            <person name="Ley R."/>
            <person name="Guruge J."/>
            <person name="Turnbaugh P.J."/>
            <person name="Mahowald M."/>
            <person name="Liep D."/>
            <person name="Gordon J."/>
        </authorList>
    </citation>
    <scope>NUCLEOTIDE SEQUENCE [LARGE SCALE GENOMIC DNA]</scope>
    <source>
        <strain evidence="1 2">ATCC 27756</strain>
    </source>
</reference>
<dbReference type="HOGENOM" id="CLU_3029708_0_0_9"/>